<feature type="signal peptide" evidence="1">
    <location>
        <begin position="1"/>
        <end position="26"/>
    </location>
</feature>
<organism evidence="2 3">
    <name type="scientific">Arabidopsis suecica</name>
    <name type="common">Swedish thale-cress</name>
    <name type="synonym">Cardaminopsis suecica</name>
    <dbReference type="NCBI Taxonomy" id="45249"/>
    <lineage>
        <taxon>Eukaryota</taxon>
        <taxon>Viridiplantae</taxon>
        <taxon>Streptophyta</taxon>
        <taxon>Embryophyta</taxon>
        <taxon>Tracheophyta</taxon>
        <taxon>Spermatophyta</taxon>
        <taxon>Magnoliopsida</taxon>
        <taxon>eudicotyledons</taxon>
        <taxon>Gunneridae</taxon>
        <taxon>Pentapetalae</taxon>
        <taxon>rosids</taxon>
        <taxon>malvids</taxon>
        <taxon>Brassicales</taxon>
        <taxon>Brassicaceae</taxon>
        <taxon>Camelineae</taxon>
        <taxon>Arabidopsis</taxon>
    </lineage>
</organism>
<keyword evidence="3" id="KW-1185">Reference proteome</keyword>
<evidence type="ECO:0000256" key="1">
    <source>
        <dbReference type="SAM" id="SignalP"/>
    </source>
</evidence>
<sequence>MISHNLNLILIIIVIGGSLFLRASSSAETCNRKCGGLTLSYPFGFSPGCPIQLNCSAEDHGAKIGEFSVRNVTENSILVGVPSNCTRKIEDMTPLFGTHYAPTSENNFLRPRLVCH</sequence>
<name>A0A8T1ZIY6_ARASU</name>
<reference evidence="2 3" key="1">
    <citation type="submission" date="2020-12" db="EMBL/GenBank/DDBJ databases">
        <title>Concerted genomic and epigenomic changes stabilize Arabidopsis allopolyploids.</title>
        <authorList>
            <person name="Chen Z."/>
        </authorList>
    </citation>
    <scope>NUCLEOTIDE SEQUENCE [LARGE SCALE GENOMIC DNA]</scope>
    <source>
        <strain evidence="2">As9502</strain>
        <tissue evidence="2">Leaf</tissue>
    </source>
</reference>
<gene>
    <name evidence="2" type="ORF">ISN44_As11g039610</name>
</gene>
<dbReference type="Proteomes" id="UP000694251">
    <property type="component" value="Chromosome 11"/>
</dbReference>
<proteinExistence type="predicted"/>
<feature type="chain" id="PRO_5035909896" evidence="1">
    <location>
        <begin position="27"/>
        <end position="116"/>
    </location>
</feature>
<keyword evidence="2" id="KW-0675">Receptor</keyword>
<dbReference type="OrthoDB" id="4062651at2759"/>
<dbReference type="AlphaFoldDB" id="A0A8T1ZIY6"/>
<dbReference type="GO" id="GO:0016301">
    <property type="term" value="F:kinase activity"/>
    <property type="evidence" value="ECO:0007669"/>
    <property type="project" value="UniProtKB-KW"/>
</dbReference>
<evidence type="ECO:0000313" key="3">
    <source>
        <dbReference type="Proteomes" id="UP000694251"/>
    </source>
</evidence>
<comment type="caution">
    <text evidence="2">The sequence shown here is derived from an EMBL/GenBank/DDBJ whole genome shotgun (WGS) entry which is preliminary data.</text>
</comment>
<keyword evidence="1" id="KW-0732">Signal</keyword>
<dbReference type="EMBL" id="JAEFBJ010000011">
    <property type="protein sequence ID" value="KAG7558043.1"/>
    <property type="molecule type" value="Genomic_DNA"/>
</dbReference>
<evidence type="ECO:0000313" key="2">
    <source>
        <dbReference type="EMBL" id="KAG7558043.1"/>
    </source>
</evidence>
<protein>
    <submittedName>
        <fullName evidence="2">Wall-associated receptor kinase galacturonan-binding domain</fullName>
    </submittedName>
</protein>
<keyword evidence="2" id="KW-0418">Kinase</keyword>
<accession>A0A8T1ZIY6</accession>
<keyword evidence="2" id="KW-0808">Transferase</keyword>